<sequence>MLFNTYEPWKFPFSQNENEIEEIKCIVEKESNAKNNIKDNEKNIWGIIGVGFDSTSSFGTGSRNGPISIRHAGYSFEKYNYRFKKSLETIFFDFGDLNVIFGNLKETLKNLEDSIDELNQLNVKPIVLGGEHSISLGVLNSLKKFNPNKFNNTSIIHFDGHLDMANDLQGEVYSHGTVLRRIHELKPKEIIQIGIRSSSYEEEKYVSNKSDIKVFSSNELKIDSKNSLNKLDDLNKLNGLNKLDELKNILMNINNPIYLTVDLDAFDPTIVEEVGNPVPNGIDLNVFEELLEIISKKEIVGFDLVELNTKTLGSPSAILAAKIIYDFLTLNE</sequence>
<evidence type="ECO:0000313" key="6">
    <source>
        <dbReference type="Proteomes" id="UP000077245"/>
    </source>
</evidence>
<dbReference type="OrthoDB" id="7186at2157"/>
<evidence type="ECO:0000256" key="2">
    <source>
        <dbReference type="ARBA" id="ARBA00022801"/>
    </source>
</evidence>
<evidence type="ECO:0000256" key="1">
    <source>
        <dbReference type="ARBA" id="ARBA00022723"/>
    </source>
</evidence>
<dbReference type="Proteomes" id="UP000077245">
    <property type="component" value="Unassembled WGS sequence"/>
</dbReference>
<comment type="caution">
    <text evidence="5">The sequence shown here is derived from an EMBL/GenBank/DDBJ whole genome shotgun (WGS) entry which is preliminary data.</text>
</comment>
<comment type="similarity">
    <text evidence="4">Belongs to the arginase family.</text>
</comment>
<dbReference type="GO" id="GO:0046872">
    <property type="term" value="F:metal ion binding"/>
    <property type="evidence" value="ECO:0007669"/>
    <property type="project" value="UniProtKB-KW"/>
</dbReference>
<evidence type="ECO:0000256" key="3">
    <source>
        <dbReference type="PIRSR" id="PIRSR036979-1"/>
    </source>
</evidence>
<dbReference type="Pfam" id="PF00491">
    <property type="entry name" value="Arginase"/>
    <property type="match status" value="1"/>
</dbReference>
<dbReference type="PIRSF" id="PIRSF036979">
    <property type="entry name" value="Arginase"/>
    <property type="match status" value="1"/>
</dbReference>
<keyword evidence="6" id="KW-1185">Reference proteome</keyword>
<dbReference type="AlphaFoldDB" id="A0A165ZS08"/>
<name>A0A165ZS08_9EURY</name>
<protein>
    <submittedName>
        <fullName evidence="5">Agmatinase</fullName>
        <ecNumber evidence="5">3.5.3.11</ecNumber>
    </submittedName>
</protein>
<feature type="binding site" evidence="3">
    <location>
        <position position="264"/>
    </location>
    <ligand>
        <name>Mn(2+)</name>
        <dbReference type="ChEBI" id="CHEBI:29035"/>
        <label>1</label>
    </ligand>
</feature>
<gene>
    <name evidence="5" type="primary">speB</name>
    <name evidence="5" type="ORF">MBCUR_15660</name>
</gene>
<dbReference type="InterPro" id="IPR006035">
    <property type="entry name" value="Ureohydrolase"/>
</dbReference>
<keyword evidence="3" id="KW-0464">Manganese</keyword>
<dbReference type="EMBL" id="LWMV01000195">
    <property type="protein sequence ID" value="KZX11086.1"/>
    <property type="molecule type" value="Genomic_DNA"/>
</dbReference>
<feature type="binding site" evidence="3">
    <location>
        <position position="163"/>
    </location>
    <ligand>
        <name>Mn(2+)</name>
        <dbReference type="ChEBI" id="CHEBI:29035"/>
        <label>1</label>
    </ligand>
</feature>
<feature type="binding site" evidence="3">
    <location>
        <position position="262"/>
    </location>
    <ligand>
        <name>Mn(2+)</name>
        <dbReference type="ChEBI" id="CHEBI:29035"/>
        <label>1</label>
    </ligand>
</feature>
<evidence type="ECO:0000313" key="5">
    <source>
        <dbReference type="EMBL" id="KZX11086.1"/>
    </source>
</evidence>
<dbReference type="PRINTS" id="PR00116">
    <property type="entry name" value="ARGINASE"/>
</dbReference>
<feature type="binding site" evidence="3">
    <location>
        <position position="159"/>
    </location>
    <ligand>
        <name>Mn(2+)</name>
        <dbReference type="ChEBI" id="CHEBI:29035"/>
        <label>1</label>
    </ligand>
</feature>
<dbReference type="InterPro" id="IPR023696">
    <property type="entry name" value="Ureohydrolase_dom_sf"/>
</dbReference>
<feature type="binding site" evidence="3">
    <location>
        <position position="161"/>
    </location>
    <ligand>
        <name>Mn(2+)</name>
        <dbReference type="ChEBI" id="CHEBI:29035"/>
        <label>1</label>
    </ligand>
</feature>
<evidence type="ECO:0000256" key="4">
    <source>
        <dbReference type="PROSITE-ProRule" id="PRU00742"/>
    </source>
</evidence>
<organism evidence="5 6">
    <name type="scientific">Methanobrevibacter curvatus</name>
    <dbReference type="NCBI Taxonomy" id="49547"/>
    <lineage>
        <taxon>Archaea</taxon>
        <taxon>Methanobacteriati</taxon>
        <taxon>Methanobacteriota</taxon>
        <taxon>Methanomada group</taxon>
        <taxon>Methanobacteria</taxon>
        <taxon>Methanobacteriales</taxon>
        <taxon>Methanobacteriaceae</taxon>
        <taxon>Methanobrevibacter</taxon>
    </lineage>
</organism>
<reference evidence="5 6" key="1">
    <citation type="submission" date="2016-04" db="EMBL/GenBank/DDBJ databases">
        <title>Genome sequence of Methanobrevibacter curvatus DSM 11111.</title>
        <authorList>
            <person name="Poehlein A."/>
            <person name="Seedorf H."/>
            <person name="Daniel R."/>
        </authorList>
    </citation>
    <scope>NUCLEOTIDE SEQUENCE [LARGE SCALE GENOMIC DNA]</scope>
    <source>
        <strain evidence="5 6">DSM 11111</strain>
    </source>
</reference>
<dbReference type="RefSeq" id="WP_067092294.1">
    <property type="nucleotide sequence ID" value="NZ_LWMV01000195.1"/>
</dbReference>
<dbReference type="PANTHER" id="PTHR11358:SF26">
    <property type="entry name" value="GUANIDINO ACID HYDROLASE, MITOCHONDRIAL"/>
    <property type="match status" value="1"/>
</dbReference>
<dbReference type="CDD" id="cd11593">
    <property type="entry name" value="Agmatinase-like_2"/>
    <property type="match status" value="1"/>
</dbReference>
<dbReference type="PATRIC" id="fig|49547.3.peg.1673"/>
<dbReference type="Gene3D" id="3.40.800.10">
    <property type="entry name" value="Ureohydrolase domain"/>
    <property type="match status" value="1"/>
</dbReference>
<comment type="cofactor">
    <cofactor evidence="3">
        <name>Mn(2+)</name>
        <dbReference type="ChEBI" id="CHEBI:29035"/>
    </cofactor>
    <text evidence="3">Binds 2 manganese ions per subunit.</text>
</comment>
<feature type="binding site" evidence="3">
    <location>
        <position position="132"/>
    </location>
    <ligand>
        <name>Mn(2+)</name>
        <dbReference type="ChEBI" id="CHEBI:29035"/>
        <label>1</label>
    </ligand>
</feature>
<dbReference type="GO" id="GO:0033389">
    <property type="term" value="P:putrescine biosynthetic process from arginine, via agmatine"/>
    <property type="evidence" value="ECO:0007669"/>
    <property type="project" value="TreeGrafter"/>
</dbReference>
<proteinExistence type="inferred from homology"/>
<keyword evidence="2 5" id="KW-0378">Hydrolase</keyword>
<dbReference type="SUPFAM" id="SSF52768">
    <property type="entry name" value="Arginase/deacetylase"/>
    <property type="match status" value="1"/>
</dbReference>
<dbReference type="PANTHER" id="PTHR11358">
    <property type="entry name" value="ARGINASE/AGMATINASE"/>
    <property type="match status" value="1"/>
</dbReference>
<dbReference type="GO" id="GO:0008783">
    <property type="term" value="F:agmatinase activity"/>
    <property type="evidence" value="ECO:0007669"/>
    <property type="project" value="UniProtKB-EC"/>
</dbReference>
<accession>A0A165ZS08</accession>
<dbReference type="STRING" id="49547.MBCUR_15660"/>
<dbReference type="PROSITE" id="PS51409">
    <property type="entry name" value="ARGINASE_2"/>
    <property type="match status" value="1"/>
</dbReference>
<keyword evidence="1 3" id="KW-0479">Metal-binding</keyword>
<dbReference type="EC" id="3.5.3.11" evidence="5"/>